<proteinExistence type="predicted"/>
<reference evidence="1" key="1">
    <citation type="submission" date="2023-10" db="EMBL/GenBank/DDBJ databases">
        <title>The first scallop-associated chemosynthetic bacterial symbiont.</title>
        <authorList>
            <person name="Lin Y.-T."/>
            <person name="Sun J."/>
            <person name="Ip J.C.-H."/>
            <person name="He X."/>
            <person name="Gao Z.-M."/>
            <person name="Perez M."/>
            <person name="Xu T."/>
            <person name="Qian P.-Y."/>
            <person name="Qiu J.-W."/>
        </authorList>
    </citation>
    <scope>NUCLEOTIDE SEQUENCE</scope>
    <source>
        <strain evidence="1">Gill1</strain>
    </source>
</reference>
<organism evidence="1">
    <name type="scientific">Catillopecten margaritatus gill symbiont</name>
    <dbReference type="NCBI Taxonomy" id="3083288"/>
    <lineage>
        <taxon>Bacteria</taxon>
        <taxon>Pseudomonadati</taxon>
        <taxon>Pseudomonadota</taxon>
        <taxon>Gammaproteobacteria</taxon>
        <taxon>sulfur-oxidizing symbionts</taxon>
    </lineage>
</organism>
<dbReference type="AlphaFoldDB" id="A0AAU6PIE8"/>
<accession>A0AAU6PIE8</accession>
<protein>
    <submittedName>
        <fullName evidence="1">Uncharacterized protein</fullName>
    </submittedName>
</protein>
<dbReference type="EMBL" id="CP138327">
    <property type="protein sequence ID" value="WXU00785.1"/>
    <property type="molecule type" value="Genomic_DNA"/>
</dbReference>
<name>A0AAU6PIE8_9GAMM</name>
<gene>
    <name evidence="1" type="ORF">Ctma_1517</name>
</gene>
<evidence type="ECO:0000313" key="1">
    <source>
        <dbReference type="EMBL" id="WXU00785.1"/>
    </source>
</evidence>
<sequence>MSDELSYNINKEPEVQPRDYCLFFNKSGLNFNAGKLVSLTA</sequence>